<accession>A0A964BNR0</accession>
<gene>
    <name evidence="4" type="ORF">I4641_01830</name>
</gene>
<dbReference type="InterPro" id="IPR025497">
    <property type="entry name" value="PatA-like_N"/>
</dbReference>
<reference evidence="4" key="1">
    <citation type="journal article" date="2021" name="Antonie Van Leeuwenhoek">
        <title>Draft genome and description of Waterburya agarophytonicola gen. nov. sp. nov. (Pleurocapsales, Cyanobacteria): a seaweed symbiont.</title>
        <authorList>
            <person name="Bonthond G."/>
            <person name="Shalygin S."/>
            <person name="Bayer T."/>
            <person name="Weinberger F."/>
        </authorList>
    </citation>
    <scope>NUCLEOTIDE SEQUENCE</scope>
    <source>
        <strain evidence="4">KI4</strain>
    </source>
</reference>
<organism evidence="4 5">
    <name type="scientific">Waterburya agarophytonicola KI4</name>
    <dbReference type="NCBI Taxonomy" id="2874699"/>
    <lineage>
        <taxon>Bacteria</taxon>
        <taxon>Bacillati</taxon>
        <taxon>Cyanobacteriota</taxon>
        <taxon>Cyanophyceae</taxon>
        <taxon>Pleurocapsales</taxon>
        <taxon>Hyellaceae</taxon>
        <taxon>Waterburya</taxon>
        <taxon>Waterburya agarophytonicola</taxon>
    </lineage>
</organism>
<evidence type="ECO:0000313" key="5">
    <source>
        <dbReference type="Proteomes" id="UP000729733"/>
    </source>
</evidence>
<feature type="domain" description="Response regulatory" evidence="3">
    <location>
        <begin position="304"/>
        <end position="420"/>
    </location>
</feature>
<comment type="caution">
    <text evidence="2">Lacks conserved residue(s) required for the propagation of feature annotation.</text>
</comment>
<evidence type="ECO:0000256" key="2">
    <source>
        <dbReference type="PROSITE-ProRule" id="PRU00169"/>
    </source>
</evidence>
<dbReference type="InterPro" id="IPR011006">
    <property type="entry name" value="CheY-like_superfamily"/>
</dbReference>
<comment type="caution">
    <text evidence="4">The sequence shown here is derived from an EMBL/GenBank/DDBJ whole genome shotgun (WGS) entry which is preliminary data.</text>
</comment>
<dbReference type="Pfam" id="PF14332">
    <property type="entry name" value="DUF4388"/>
    <property type="match status" value="1"/>
</dbReference>
<dbReference type="InterPro" id="IPR001789">
    <property type="entry name" value="Sig_transdc_resp-reg_receiver"/>
</dbReference>
<dbReference type="AlphaFoldDB" id="A0A964BNR0"/>
<dbReference type="PANTHER" id="PTHR44591:SF3">
    <property type="entry name" value="RESPONSE REGULATORY DOMAIN-CONTAINING PROTEIN"/>
    <property type="match status" value="1"/>
</dbReference>
<evidence type="ECO:0000259" key="3">
    <source>
        <dbReference type="PROSITE" id="PS50110"/>
    </source>
</evidence>
<dbReference type="Pfam" id="PF00072">
    <property type="entry name" value="Response_reg"/>
    <property type="match status" value="1"/>
</dbReference>
<dbReference type="RefSeq" id="WP_229638718.1">
    <property type="nucleotide sequence ID" value="NZ_JADWDC010000003.1"/>
</dbReference>
<dbReference type="InterPro" id="IPR050595">
    <property type="entry name" value="Bact_response_regulator"/>
</dbReference>
<dbReference type="InterPro" id="IPR024186">
    <property type="entry name" value="Sig_transdc_resp-reg_PatA"/>
</dbReference>
<dbReference type="PANTHER" id="PTHR44591">
    <property type="entry name" value="STRESS RESPONSE REGULATOR PROTEIN 1"/>
    <property type="match status" value="1"/>
</dbReference>
<keyword evidence="5" id="KW-1185">Reference proteome</keyword>
<keyword evidence="1" id="KW-0597">Phosphoprotein</keyword>
<name>A0A964BNR0_9CYAN</name>
<dbReference type="PIRSF" id="PIRSF005897">
    <property type="entry name" value="RR_PatA"/>
    <property type="match status" value="1"/>
</dbReference>
<sequence length="421" mass="49267">MNHLHPSDIEQEPLSFLTDTLVNVLNKVSNSQQHSCLQVIYNSTTFFIHFNQGKLVYGTNSLAPFERLERHLRRLSNVNPKLDNSVIKQPRAQFHSDLRSYTQLPSDYQSIIWLTEQGHLEPKQTLTILRRITREVFESLLCIPDACQYRLVPRKKKIQELCQFNLNAYITQCQKRLEAWQVFNEKIWSSYQRPYLLTEKTQEIGDLTVEQNKTICKLLKGLNFRQISAILDLDELAIAKLLYPSMMENTIIVRDPKPPFDQLPPLPQEKNFDLKSEWRGEDSSGFELNSHSKQTVHILEKTWKVAYVDDDRAIHIDFNQCLDRKMFSLLTIEDPLNAFSELIEFEPDFIVLNISMSHLNGYELCTLLRNHRAFKETPIVLSHEAYEQINISKLKRSGATESIVKPFNRNKLLNLIFKYLQ</sequence>
<dbReference type="Gene3D" id="3.40.50.2300">
    <property type="match status" value="1"/>
</dbReference>
<dbReference type="EMBL" id="JADWDC010000003">
    <property type="protein sequence ID" value="MCC0175718.1"/>
    <property type="molecule type" value="Genomic_DNA"/>
</dbReference>
<dbReference type="SUPFAM" id="SSF52172">
    <property type="entry name" value="CheY-like"/>
    <property type="match status" value="1"/>
</dbReference>
<evidence type="ECO:0000313" key="4">
    <source>
        <dbReference type="EMBL" id="MCC0175718.1"/>
    </source>
</evidence>
<evidence type="ECO:0000256" key="1">
    <source>
        <dbReference type="ARBA" id="ARBA00022553"/>
    </source>
</evidence>
<dbReference type="GO" id="GO:0000160">
    <property type="term" value="P:phosphorelay signal transduction system"/>
    <property type="evidence" value="ECO:0007669"/>
    <property type="project" value="InterPro"/>
</dbReference>
<protein>
    <submittedName>
        <fullName evidence="4">Response regulator</fullName>
    </submittedName>
</protein>
<dbReference type="PROSITE" id="PS50110">
    <property type="entry name" value="RESPONSE_REGULATORY"/>
    <property type="match status" value="1"/>
</dbReference>
<dbReference type="SMART" id="SM00448">
    <property type="entry name" value="REC"/>
    <property type="match status" value="1"/>
</dbReference>
<dbReference type="Proteomes" id="UP000729733">
    <property type="component" value="Unassembled WGS sequence"/>
</dbReference>
<proteinExistence type="predicted"/>